<dbReference type="Gene3D" id="2.130.10.10">
    <property type="entry name" value="YVTN repeat-like/Quinoprotein amine dehydrogenase"/>
    <property type="match status" value="5"/>
</dbReference>
<feature type="domain" description="Novel STAND NTPase 1" evidence="4">
    <location>
        <begin position="130"/>
        <end position="526"/>
    </location>
</feature>
<dbReference type="InterPro" id="IPR027417">
    <property type="entry name" value="P-loop_NTPase"/>
</dbReference>
<feature type="repeat" description="WD" evidence="3">
    <location>
        <begin position="699"/>
        <end position="740"/>
    </location>
</feature>
<feature type="repeat" description="WD" evidence="3">
    <location>
        <begin position="790"/>
        <end position="823"/>
    </location>
</feature>
<dbReference type="InterPro" id="IPR019775">
    <property type="entry name" value="WD40_repeat_CS"/>
</dbReference>
<evidence type="ECO:0000259" key="4">
    <source>
        <dbReference type="Pfam" id="PF20703"/>
    </source>
</evidence>
<dbReference type="RefSeq" id="WP_285487069.1">
    <property type="nucleotide sequence ID" value="NZ_BSTI01000005.1"/>
</dbReference>
<sequence>MVDSGSDRLPRETFAERFSLLYAQAGDPPLKQVTNAVARAARVDERGHRVRVVPQRVSDWRRGRNVPARFAALAIVLEVLITQARRLRPKPTVEGLYDLPAWRALWREALDTPVSAPPTETTGRDHGVCPYRGLSAFRPEDSTWFFGQDRSRDMLVSRLVEAMHSGGIVALAGASGAGKSSLVHAGLIPALARGALPVAGSAAWPTVVITPTNDPVKQLTTEIPALARASGPDEIRAAVAAEAERRGGSGARLVLVVDQFEETFTVCEDEEKRRQFVHALHAACSDGGAGLVLVAVRADFYGQCLEHPQLAEALQARSMVLGAMTAAELREAVTGPAKSAGLQLETGLTDLILRDLDVQNGHSRGAYNAGALPLLSHALLATWQRRQNGKLTIAGYRAAGGIHRAVAETAERAWGNLDPAGQAAARRMLLRLIRVGDDTQDTRRRCDRHELVEQAPDAGAAERALETLASARLLTLDAEWVEITHEALLHAWPRLRRWIGADRAGNLLRQRLEEDARAWESEKRDASMLYRGARLDNVQQWATTGGQESVSAVAQAFLAFSVRHRRRISWLGRSAVALVVVFALTAVLAAVVAVEQRDDARFQQVLSAADQLADSDPSLSALLALVAHRMQPRDTDVDTRLLSAEHQALGMPMLGHTGAVYLTSFSPDGNVLATASYDRTARLWDVRDRAHPKSLGVPLTGHTSWVSTAVFSPDGRTLATAGDDGTVLLWDVTDPAHPRRLGDPVTRHDGTIYLVAFSPDGRLLATADEDHTVRLWNVADPRAPEDLGVLGGHTQAVRSVAFSPDGHTIAAGSDDTTVLLWDITDPHAPVPLGEPLNGGTDTVHSVAFSPDGRLLAAGSADKTVRLWDVGNRAAPLQQGAPRIGHAGAVWSVTFSPDSKVLASTGADGTARLWNLANPARAAELENPLAGGAGYAVSFSPDGRFVATGGQDGVVRLWSLPATVLAGHTADVGAVAFTRDGRVMGTGSSDHTLRLWDVRDPDRPVPLGRPLVAPAQIWSMSFSPDGRTLAAGLADRTVWRWNIADPANPAPLGDPLALGVRYANPVTFSPDGRIMATNDDDQTVQLWDLADPARPVRLGPPLTGHTGYDNAIAFTPDGRTMATGSSDQTVSLWNVADPAHPVRLGELTGQSGAINSVTFSPDGRTMATGGDDKTVRLWNVADPAHASPLGRPLTGFGGLVKKVAFSPDGTRLAASADDGTVLLWDVSDPATAVSYGLPLSVGSSNTTVSVAFGADGTTMATTGGAYTALLWDVDVNHAIARICGAARGVLTREIWQQHLPQVPYDPPCPS</sequence>
<dbReference type="Proteomes" id="UP001165136">
    <property type="component" value="Unassembled WGS sequence"/>
</dbReference>
<feature type="repeat" description="WD" evidence="3">
    <location>
        <begin position="1101"/>
        <end position="1134"/>
    </location>
</feature>
<keyword evidence="2" id="KW-0677">Repeat</keyword>
<dbReference type="InterPro" id="IPR015943">
    <property type="entry name" value="WD40/YVTN_repeat-like_dom_sf"/>
</dbReference>
<feature type="repeat" description="WD" evidence="3">
    <location>
        <begin position="1146"/>
        <end position="1179"/>
    </location>
</feature>
<feature type="repeat" description="WD" evidence="3">
    <location>
        <begin position="882"/>
        <end position="923"/>
    </location>
</feature>
<dbReference type="InterPro" id="IPR036322">
    <property type="entry name" value="WD40_repeat_dom_sf"/>
</dbReference>
<gene>
    <name evidence="5" type="ORF">Atai01_27820</name>
</gene>
<evidence type="ECO:0000313" key="6">
    <source>
        <dbReference type="Proteomes" id="UP001165136"/>
    </source>
</evidence>
<dbReference type="SUPFAM" id="SSF52540">
    <property type="entry name" value="P-loop containing nucleoside triphosphate hydrolases"/>
    <property type="match status" value="1"/>
</dbReference>
<evidence type="ECO:0000256" key="1">
    <source>
        <dbReference type="ARBA" id="ARBA00022574"/>
    </source>
</evidence>
<dbReference type="PROSITE" id="PS00678">
    <property type="entry name" value="WD_REPEATS_1"/>
    <property type="match status" value="10"/>
</dbReference>
<proteinExistence type="predicted"/>
<organism evidence="5 6">
    <name type="scientific">Amycolatopsis taiwanensis</name>
    <dbReference type="NCBI Taxonomy" id="342230"/>
    <lineage>
        <taxon>Bacteria</taxon>
        <taxon>Bacillati</taxon>
        <taxon>Actinomycetota</taxon>
        <taxon>Actinomycetes</taxon>
        <taxon>Pseudonocardiales</taxon>
        <taxon>Pseudonocardiaceae</taxon>
        <taxon>Amycolatopsis</taxon>
    </lineage>
</organism>
<keyword evidence="6" id="KW-1185">Reference proteome</keyword>
<name>A0A9W6R0M2_9PSEU</name>
<dbReference type="InterPro" id="IPR049052">
    <property type="entry name" value="nSTAND1"/>
</dbReference>
<keyword evidence="1 3" id="KW-0853">WD repeat</keyword>
<dbReference type="InterPro" id="IPR050349">
    <property type="entry name" value="WD_LIS1/nudF_dynein_reg"/>
</dbReference>
<dbReference type="PRINTS" id="PR00320">
    <property type="entry name" value="GPROTEINBRPT"/>
</dbReference>
<dbReference type="Pfam" id="PF20703">
    <property type="entry name" value="nSTAND1"/>
    <property type="match status" value="1"/>
</dbReference>
<evidence type="ECO:0000313" key="5">
    <source>
        <dbReference type="EMBL" id="GLY66163.1"/>
    </source>
</evidence>
<dbReference type="SMART" id="SM00320">
    <property type="entry name" value="WD40"/>
    <property type="match status" value="14"/>
</dbReference>
<dbReference type="CDD" id="cd00200">
    <property type="entry name" value="WD40"/>
    <property type="match status" value="2"/>
</dbReference>
<dbReference type="InterPro" id="IPR001680">
    <property type="entry name" value="WD40_rpt"/>
</dbReference>
<feature type="repeat" description="WD" evidence="3">
    <location>
        <begin position="1016"/>
        <end position="1042"/>
    </location>
</feature>
<accession>A0A9W6R0M2</accession>
<evidence type="ECO:0000256" key="2">
    <source>
        <dbReference type="ARBA" id="ARBA00022737"/>
    </source>
</evidence>
<dbReference type="InterPro" id="IPR020472">
    <property type="entry name" value="WD40_PAC1"/>
</dbReference>
<feature type="repeat" description="WD" evidence="3">
    <location>
        <begin position="745"/>
        <end position="786"/>
    </location>
</feature>
<dbReference type="PROSITE" id="PS50082">
    <property type="entry name" value="WD_REPEATS_2"/>
    <property type="match status" value="13"/>
</dbReference>
<feature type="repeat" description="WD" evidence="3">
    <location>
        <begin position="653"/>
        <end position="694"/>
    </location>
</feature>
<dbReference type="PROSITE" id="PS50294">
    <property type="entry name" value="WD_REPEATS_REGION"/>
    <property type="match status" value="11"/>
</dbReference>
<comment type="caution">
    <text evidence="5">The sequence shown here is derived from an EMBL/GenBank/DDBJ whole genome shotgun (WGS) entry which is preliminary data.</text>
</comment>
<dbReference type="EMBL" id="BSTI01000005">
    <property type="protein sequence ID" value="GLY66163.1"/>
    <property type="molecule type" value="Genomic_DNA"/>
</dbReference>
<reference evidence="5" key="1">
    <citation type="submission" date="2023-03" db="EMBL/GenBank/DDBJ databases">
        <title>Amycolatopsis taiwanensis NBRC 103393.</title>
        <authorList>
            <person name="Ichikawa N."/>
            <person name="Sato H."/>
            <person name="Tonouchi N."/>
        </authorList>
    </citation>
    <scope>NUCLEOTIDE SEQUENCE</scope>
    <source>
        <strain evidence="5">NBRC 103393</strain>
    </source>
</reference>
<feature type="repeat" description="WD" evidence="3">
    <location>
        <begin position="964"/>
        <end position="998"/>
    </location>
</feature>
<dbReference type="Pfam" id="PF00400">
    <property type="entry name" value="WD40"/>
    <property type="match status" value="13"/>
</dbReference>
<dbReference type="PANTHER" id="PTHR44129">
    <property type="entry name" value="WD REPEAT-CONTAINING PROTEIN POP1"/>
    <property type="match status" value="1"/>
</dbReference>
<feature type="repeat" description="WD" evidence="3">
    <location>
        <begin position="1192"/>
        <end position="1233"/>
    </location>
</feature>
<feature type="repeat" description="WD" evidence="3">
    <location>
        <begin position="1065"/>
        <end position="1088"/>
    </location>
</feature>
<dbReference type="SUPFAM" id="SSF50978">
    <property type="entry name" value="WD40 repeat-like"/>
    <property type="match status" value="3"/>
</dbReference>
<feature type="repeat" description="WD" evidence="3">
    <location>
        <begin position="836"/>
        <end position="869"/>
    </location>
</feature>
<protein>
    <recommendedName>
        <fullName evidence="4">Novel STAND NTPase 1 domain-containing protein</fullName>
    </recommendedName>
</protein>
<feature type="repeat" description="WD" evidence="3">
    <location>
        <begin position="935"/>
        <end position="959"/>
    </location>
</feature>
<evidence type="ECO:0000256" key="3">
    <source>
        <dbReference type="PROSITE-ProRule" id="PRU00221"/>
    </source>
</evidence>